<organism evidence="2 3">
    <name type="scientific">Candidatus Enterococcus myersii</name>
    <dbReference type="NCBI Taxonomy" id="2815322"/>
    <lineage>
        <taxon>Bacteria</taxon>
        <taxon>Bacillati</taxon>
        <taxon>Bacillota</taxon>
        <taxon>Bacilli</taxon>
        <taxon>Lactobacillales</taxon>
        <taxon>Enterococcaceae</taxon>
        <taxon>Enterococcus</taxon>
    </lineage>
</organism>
<feature type="domain" description="Pyridoxamine 5'-phosphate oxidase N-terminal" evidence="1">
    <location>
        <begin position="3"/>
        <end position="122"/>
    </location>
</feature>
<evidence type="ECO:0000259" key="1">
    <source>
        <dbReference type="Pfam" id="PF01243"/>
    </source>
</evidence>
<reference evidence="2 3" key="1">
    <citation type="submission" date="2021-03" db="EMBL/GenBank/DDBJ databases">
        <title>Enterococcal diversity collection.</title>
        <authorList>
            <person name="Gilmore M.S."/>
            <person name="Schwartzman J."/>
            <person name="Van Tyne D."/>
            <person name="Martin M."/>
            <person name="Earl A.M."/>
            <person name="Manson A.L."/>
            <person name="Straub T."/>
            <person name="Salamzade R."/>
            <person name="Saavedra J."/>
            <person name="Lebreton F."/>
            <person name="Prichula J."/>
            <person name="Schaufler K."/>
            <person name="Gaca A."/>
            <person name="Sgardioli B."/>
            <person name="Wagenaar J."/>
            <person name="Strong T."/>
        </authorList>
    </citation>
    <scope>NUCLEOTIDE SEQUENCE [LARGE SCALE GENOMIC DNA]</scope>
    <source>
        <strain evidence="2 3">MJM12</strain>
    </source>
</reference>
<proteinExistence type="predicted"/>
<evidence type="ECO:0000313" key="3">
    <source>
        <dbReference type="Proteomes" id="UP000664256"/>
    </source>
</evidence>
<sequence>MLNEKLLEVLNHEGAVTIITSSQQAPGFHAVNTWNSYIHVIDDKLYIPAAGMHSTEADVKKNNQVLVTLGSKEVEGTVGAGAGFHILGRASFITEGPIYDQMKADLPFLSRVLEITVEKVTQKI</sequence>
<evidence type="ECO:0000313" key="2">
    <source>
        <dbReference type="EMBL" id="MBO0450085.1"/>
    </source>
</evidence>
<comment type="caution">
    <text evidence="2">The sequence shown here is derived from an EMBL/GenBank/DDBJ whole genome shotgun (WGS) entry which is preliminary data.</text>
</comment>
<gene>
    <name evidence="2" type="ORF">JZO76_11190</name>
</gene>
<dbReference type="Proteomes" id="UP000664256">
    <property type="component" value="Unassembled WGS sequence"/>
</dbReference>
<name>A0ABS3H9F2_9ENTE</name>
<dbReference type="InterPro" id="IPR012349">
    <property type="entry name" value="Split_barrel_FMN-bd"/>
</dbReference>
<dbReference type="Gene3D" id="2.30.110.10">
    <property type="entry name" value="Electron Transport, Fmn-binding Protein, Chain A"/>
    <property type="match status" value="1"/>
</dbReference>
<keyword evidence="3" id="KW-1185">Reference proteome</keyword>
<dbReference type="RefSeq" id="WP_206904414.1">
    <property type="nucleotide sequence ID" value="NZ_JAFLVT010000017.1"/>
</dbReference>
<accession>A0ABS3H9F2</accession>
<dbReference type="InterPro" id="IPR011576">
    <property type="entry name" value="Pyridox_Oxase_N"/>
</dbReference>
<dbReference type="EMBL" id="JAFLVT010000017">
    <property type="protein sequence ID" value="MBO0450085.1"/>
    <property type="molecule type" value="Genomic_DNA"/>
</dbReference>
<dbReference type="Pfam" id="PF01243">
    <property type="entry name" value="PNPOx_N"/>
    <property type="match status" value="1"/>
</dbReference>
<dbReference type="SUPFAM" id="SSF50475">
    <property type="entry name" value="FMN-binding split barrel"/>
    <property type="match status" value="1"/>
</dbReference>
<protein>
    <submittedName>
        <fullName evidence="2">Pyridoxamine 5'-phosphate oxidase family protein</fullName>
    </submittedName>
</protein>